<dbReference type="RefSeq" id="WP_308787399.1">
    <property type="nucleotide sequence ID" value="NZ_JAUSWB010000005.1"/>
</dbReference>
<dbReference type="InterPro" id="IPR016181">
    <property type="entry name" value="Acyl_CoA_acyltransferase"/>
</dbReference>
<evidence type="ECO:0000313" key="2">
    <source>
        <dbReference type="EMBL" id="MDQ0429299.1"/>
    </source>
</evidence>
<dbReference type="CDD" id="cd04301">
    <property type="entry name" value="NAT_SF"/>
    <property type="match status" value="1"/>
</dbReference>
<dbReference type="InterPro" id="IPR000182">
    <property type="entry name" value="GNAT_dom"/>
</dbReference>
<evidence type="ECO:0000313" key="3">
    <source>
        <dbReference type="Proteomes" id="UP001241988"/>
    </source>
</evidence>
<evidence type="ECO:0000259" key="1">
    <source>
        <dbReference type="PROSITE" id="PS51186"/>
    </source>
</evidence>
<dbReference type="SUPFAM" id="SSF55729">
    <property type="entry name" value="Acyl-CoA N-acyltransferases (Nat)"/>
    <property type="match status" value="1"/>
</dbReference>
<sequence length="134" mass="15178">MKIQEALVIRPYREADFPAVHDLNKQEQWSNLVTKEQDTKQAWANSSVAVVAEVDGQVVGCLRGLTDGFVSLYICELLVSLHYRKSGIGKKLMQAVHSMYPKARLELLASSTSRSFYEAQGYRPFYGFRKTMGK</sequence>
<name>A0ABU0GVB6_9BACL</name>
<feature type="domain" description="N-acetyltransferase" evidence="1">
    <location>
        <begin position="7"/>
        <end position="134"/>
    </location>
</feature>
<organism evidence="2 3">
    <name type="scientific">Planomicrobium stackebrandtii</name>
    <dbReference type="NCBI Taxonomy" id="253160"/>
    <lineage>
        <taxon>Bacteria</taxon>
        <taxon>Bacillati</taxon>
        <taxon>Bacillota</taxon>
        <taxon>Bacilli</taxon>
        <taxon>Bacillales</taxon>
        <taxon>Caryophanaceae</taxon>
        <taxon>Planomicrobium</taxon>
    </lineage>
</organism>
<protein>
    <submittedName>
        <fullName evidence="2">N-acetyltransferase YhbS</fullName>
    </submittedName>
</protein>
<keyword evidence="3" id="KW-1185">Reference proteome</keyword>
<dbReference type="Pfam" id="PF13673">
    <property type="entry name" value="Acetyltransf_10"/>
    <property type="match status" value="1"/>
</dbReference>
<gene>
    <name evidence="2" type="ORF">QOZ98_002127</name>
</gene>
<dbReference type="PROSITE" id="PS51186">
    <property type="entry name" value="GNAT"/>
    <property type="match status" value="1"/>
</dbReference>
<accession>A0ABU0GVB6</accession>
<dbReference type="Proteomes" id="UP001241988">
    <property type="component" value="Unassembled WGS sequence"/>
</dbReference>
<comment type="caution">
    <text evidence="2">The sequence shown here is derived from an EMBL/GenBank/DDBJ whole genome shotgun (WGS) entry which is preliminary data.</text>
</comment>
<dbReference type="Gene3D" id="3.40.630.30">
    <property type="match status" value="1"/>
</dbReference>
<proteinExistence type="predicted"/>
<dbReference type="EMBL" id="JAUSWB010000005">
    <property type="protein sequence ID" value="MDQ0429299.1"/>
    <property type="molecule type" value="Genomic_DNA"/>
</dbReference>
<reference evidence="2 3" key="1">
    <citation type="submission" date="2023-07" db="EMBL/GenBank/DDBJ databases">
        <title>Genomic Encyclopedia of Type Strains, Phase IV (KMG-IV): sequencing the most valuable type-strain genomes for metagenomic binning, comparative biology and taxonomic classification.</title>
        <authorList>
            <person name="Goeker M."/>
        </authorList>
    </citation>
    <scope>NUCLEOTIDE SEQUENCE [LARGE SCALE GENOMIC DNA]</scope>
    <source>
        <strain evidence="2 3">DSM 16419</strain>
    </source>
</reference>